<comment type="caution">
    <text evidence="2">The sequence shown here is derived from an EMBL/GenBank/DDBJ whole genome shotgun (WGS) entry which is preliminary data.</text>
</comment>
<feature type="region of interest" description="Disordered" evidence="1">
    <location>
        <begin position="1"/>
        <end position="23"/>
    </location>
</feature>
<dbReference type="AlphaFoldDB" id="A0A6L2L2C2"/>
<feature type="compositionally biased region" description="Acidic residues" evidence="1">
    <location>
        <begin position="78"/>
        <end position="90"/>
    </location>
</feature>
<feature type="region of interest" description="Disordered" evidence="1">
    <location>
        <begin position="70"/>
        <end position="133"/>
    </location>
</feature>
<evidence type="ECO:0000256" key="1">
    <source>
        <dbReference type="SAM" id="MobiDB-lite"/>
    </source>
</evidence>
<name>A0A6L2L2C2_TANCI</name>
<dbReference type="EMBL" id="BKCJ010003310">
    <property type="protein sequence ID" value="GEU54304.1"/>
    <property type="molecule type" value="Genomic_DNA"/>
</dbReference>
<proteinExistence type="predicted"/>
<reference evidence="2" key="1">
    <citation type="journal article" date="2019" name="Sci. Rep.">
        <title>Draft genome of Tanacetum cinerariifolium, the natural source of mosquito coil.</title>
        <authorList>
            <person name="Yamashiro T."/>
            <person name="Shiraishi A."/>
            <person name="Satake H."/>
            <person name="Nakayama K."/>
        </authorList>
    </citation>
    <scope>NUCLEOTIDE SEQUENCE</scope>
</reference>
<evidence type="ECO:0008006" key="3">
    <source>
        <dbReference type="Google" id="ProtNLM"/>
    </source>
</evidence>
<gene>
    <name evidence="2" type="ORF">Tci_026282</name>
</gene>
<organism evidence="2">
    <name type="scientific">Tanacetum cinerariifolium</name>
    <name type="common">Dalmatian daisy</name>
    <name type="synonym">Chrysanthemum cinerariifolium</name>
    <dbReference type="NCBI Taxonomy" id="118510"/>
    <lineage>
        <taxon>Eukaryota</taxon>
        <taxon>Viridiplantae</taxon>
        <taxon>Streptophyta</taxon>
        <taxon>Embryophyta</taxon>
        <taxon>Tracheophyta</taxon>
        <taxon>Spermatophyta</taxon>
        <taxon>Magnoliopsida</taxon>
        <taxon>eudicotyledons</taxon>
        <taxon>Gunneridae</taxon>
        <taxon>Pentapetalae</taxon>
        <taxon>asterids</taxon>
        <taxon>campanulids</taxon>
        <taxon>Asterales</taxon>
        <taxon>Asteraceae</taxon>
        <taxon>Asteroideae</taxon>
        <taxon>Anthemideae</taxon>
        <taxon>Anthemidinae</taxon>
        <taxon>Tanacetum</taxon>
    </lineage>
</organism>
<accession>A0A6L2L2C2</accession>
<feature type="compositionally biased region" description="Basic and acidic residues" evidence="1">
    <location>
        <begin position="123"/>
        <end position="132"/>
    </location>
</feature>
<evidence type="ECO:0000313" key="2">
    <source>
        <dbReference type="EMBL" id="GEU54304.1"/>
    </source>
</evidence>
<protein>
    <recommendedName>
        <fullName evidence="3">Reverse transcriptase domain-containing protein</fullName>
    </recommendedName>
</protein>
<sequence>MSDSEHSTVTYTSISDDYEEPSDVGSLRVMVYGYDGLPMHPPFLDYMHGPKHPPLPVYVPYVSASAYPEFMPPKDDVFPDPEEEDDEDPKEDPADYPTNRDDDEEEEESSRDDADDEEEDEGEDKKEEEGEHLALAVFIPPSAYRTTIRMYIPSLLFPVPSPLTSYSSPLPQIPSSPLPTIPTDAGGPLGYRAAMIQLRAESPSTSHPLSLPPPIVLPHTKASMVMIRAAAPSTYILAPRSGILPSETPPSRTLPLLPIPLPTSSPPLLLPSTDCRADITEVTLPPQKRLCIALGLRYEIEESSFAPTTRPTGGFRVDYGFVGTLNAEIRRDPDREIGYGTTDVWVDLEEIPVTDMVELGQRMTDFVTTVRDRRSHARTTRFIESEARASCEACIQSMDANDTARSEVRALQTTVLAQQTEIGDLRAADHTIFSYDLKKMAPTKRTTRASIATTTTTIPVTNAQLKALIDQGIADALAARDVNKSQNGDDIHNLGTGSRRTERAARECTYTNFLEFKNHVKFATCTLHGVALTWWKSHVKIVCQDAAYGMPWNTLMKMMTAKRMFPEEPDKIEKMQIEFATELMNKKIRTFTECHAENKRKFEDTSRNNQNQQQQKKRQNTGRAYTARPGRINYPRLSFHITFAMSTQQDIYAAGSESRPHMLNKENYVPWSPCLLRYAKSRPNGKLIHNSIINGQYVRRMIPEPCDTNREVPVNETFHVRIDDELTEKELKQIEADDQAIRTILLGLPEDIYAAVDSCETTQEI</sequence>
<feature type="region of interest" description="Disordered" evidence="1">
    <location>
        <begin position="599"/>
        <end position="625"/>
    </location>
</feature>
<feature type="compositionally biased region" description="Acidic residues" evidence="1">
    <location>
        <begin position="101"/>
        <end position="122"/>
    </location>
</feature>